<dbReference type="PANTHER" id="PTHR47723:SF13">
    <property type="entry name" value="PUTATIVE-RELATED"/>
    <property type="match status" value="1"/>
</dbReference>
<dbReference type="SUPFAM" id="SSF53098">
    <property type="entry name" value="Ribonuclease H-like"/>
    <property type="match status" value="1"/>
</dbReference>
<proteinExistence type="predicted"/>
<dbReference type="CDD" id="cd06222">
    <property type="entry name" value="RNase_H_like"/>
    <property type="match status" value="1"/>
</dbReference>
<protein>
    <submittedName>
        <fullName evidence="3">Ribonuclease H</fullName>
    </submittedName>
</protein>
<feature type="signal peptide" evidence="1">
    <location>
        <begin position="1"/>
        <end position="21"/>
    </location>
</feature>
<name>A0A2K3L950_TRIPR</name>
<evidence type="ECO:0000256" key="1">
    <source>
        <dbReference type="SAM" id="SignalP"/>
    </source>
</evidence>
<feature type="domain" description="RNase H type-1" evidence="2">
    <location>
        <begin position="199"/>
        <end position="328"/>
    </location>
</feature>
<organism evidence="3 4">
    <name type="scientific">Trifolium pratense</name>
    <name type="common">Red clover</name>
    <dbReference type="NCBI Taxonomy" id="57577"/>
    <lineage>
        <taxon>Eukaryota</taxon>
        <taxon>Viridiplantae</taxon>
        <taxon>Streptophyta</taxon>
        <taxon>Embryophyta</taxon>
        <taxon>Tracheophyta</taxon>
        <taxon>Spermatophyta</taxon>
        <taxon>Magnoliopsida</taxon>
        <taxon>eudicotyledons</taxon>
        <taxon>Gunneridae</taxon>
        <taxon>Pentapetalae</taxon>
        <taxon>rosids</taxon>
        <taxon>fabids</taxon>
        <taxon>Fabales</taxon>
        <taxon>Fabaceae</taxon>
        <taxon>Papilionoideae</taxon>
        <taxon>50 kb inversion clade</taxon>
        <taxon>NPAAA clade</taxon>
        <taxon>Hologalegina</taxon>
        <taxon>IRL clade</taxon>
        <taxon>Trifolieae</taxon>
        <taxon>Trifolium</taxon>
    </lineage>
</organism>
<sequence length="362" mass="39576">MKLFHWGNILAYCLLAGHLSGRVTLSKAVIEAIPKAIPKACLYEIQKIQRSFIWGEEDGGRKYHAVNWENITKPKVLGGLGIRRLVHMNKACLMKLAWALKSGEEALWIDVIRGKYSRGHPNFDQVVSKMHDSSLWKNLVNIWGKSIQEFGIVVPDELQNLMVEAAPAGVLQYQQADVSGIVAANRQRIEIVIAWQRPENGWLSLNTDGASSGDVTAGCGGLIRNSVGQSLGGFSRNLGCCSAYLAELWGVYDGLCLARSLGATQIKVHVDSSVVVQTLNSTNGGSVVGWRLVQEIRRLLALDWEIKVCHCYREANACADALANMGCEHGPGLRIYDNCPTSLSLLLLADVMGITTPRVVAV</sequence>
<accession>A0A2K3L950</accession>
<comment type="caution">
    <text evidence="3">The sequence shown here is derived from an EMBL/GenBank/DDBJ whole genome shotgun (WGS) entry which is preliminary data.</text>
</comment>
<dbReference type="EMBL" id="ASHM01028470">
    <property type="protein sequence ID" value="PNX75059.1"/>
    <property type="molecule type" value="Genomic_DNA"/>
</dbReference>
<evidence type="ECO:0000313" key="3">
    <source>
        <dbReference type="EMBL" id="PNX75059.1"/>
    </source>
</evidence>
<dbReference type="PANTHER" id="PTHR47723">
    <property type="entry name" value="OS05G0353850 PROTEIN"/>
    <property type="match status" value="1"/>
</dbReference>
<dbReference type="Proteomes" id="UP000236291">
    <property type="component" value="Unassembled WGS sequence"/>
</dbReference>
<dbReference type="Pfam" id="PF13456">
    <property type="entry name" value="RVT_3"/>
    <property type="match status" value="1"/>
</dbReference>
<dbReference type="GO" id="GO:0004523">
    <property type="term" value="F:RNA-DNA hybrid ribonuclease activity"/>
    <property type="evidence" value="ECO:0007669"/>
    <property type="project" value="InterPro"/>
</dbReference>
<dbReference type="InterPro" id="IPR002156">
    <property type="entry name" value="RNaseH_domain"/>
</dbReference>
<dbReference type="GO" id="GO:0003676">
    <property type="term" value="F:nucleic acid binding"/>
    <property type="evidence" value="ECO:0007669"/>
    <property type="project" value="InterPro"/>
</dbReference>
<evidence type="ECO:0000313" key="4">
    <source>
        <dbReference type="Proteomes" id="UP000236291"/>
    </source>
</evidence>
<reference evidence="3 4" key="1">
    <citation type="journal article" date="2014" name="Am. J. Bot.">
        <title>Genome assembly and annotation for red clover (Trifolium pratense; Fabaceae).</title>
        <authorList>
            <person name="Istvanek J."/>
            <person name="Jaros M."/>
            <person name="Krenek A."/>
            <person name="Repkova J."/>
        </authorList>
    </citation>
    <scope>NUCLEOTIDE SEQUENCE [LARGE SCALE GENOMIC DNA]</scope>
    <source>
        <strain evidence="4">cv. Tatra</strain>
        <tissue evidence="3">Young leaves</tissue>
    </source>
</reference>
<evidence type="ECO:0000259" key="2">
    <source>
        <dbReference type="PROSITE" id="PS50879"/>
    </source>
</evidence>
<dbReference type="InterPro" id="IPR053151">
    <property type="entry name" value="RNase_H-like"/>
</dbReference>
<dbReference type="InterPro" id="IPR036397">
    <property type="entry name" value="RNaseH_sf"/>
</dbReference>
<reference evidence="3 4" key="2">
    <citation type="journal article" date="2017" name="Front. Plant Sci.">
        <title>Gene Classification and Mining of Molecular Markers Useful in Red Clover (Trifolium pratense) Breeding.</title>
        <authorList>
            <person name="Istvanek J."/>
            <person name="Dluhosova J."/>
            <person name="Dluhos P."/>
            <person name="Patkova L."/>
            <person name="Nedelnik J."/>
            <person name="Repkova J."/>
        </authorList>
    </citation>
    <scope>NUCLEOTIDE SEQUENCE [LARGE SCALE GENOMIC DNA]</scope>
    <source>
        <strain evidence="4">cv. Tatra</strain>
        <tissue evidence="3">Young leaves</tissue>
    </source>
</reference>
<dbReference type="PROSITE" id="PS50879">
    <property type="entry name" value="RNASE_H_1"/>
    <property type="match status" value="1"/>
</dbReference>
<dbReference type="Gene3D" id="3.30.420.10">
    <property type="entry name" value="Ribonuclease H-like superfamily/Ribonuclease H"/>
    <property type="match status" value="1"/>
</dbReference>
<gene>
    <name evidence="3" type="ORF">L195_g030990</name>
</gene>
<keyword evidence="1" id="KW-0732">Signal</keyword>
<dbReference type="AlphaFoldDB" id="A0A2K3L950"/>
<feature type="chain" id="PRO_5014398617" evidence="1">
    <location>
        <begin position="22"/>
        <end position="362"/>
    </location>
</feature>
<dbReference type="InterPro" id="IPR012337">
    <property type="entry name" value="RNaseH-like_sf"/>
</dbReference>
<dbReference type="InterPro" id="IPR044730">
    <property type="entry name" value="RNase_H-like_dom_plant"/>
</dbReference>